<feature type="transmembrane region" description="Helical" evidence="5">
    <location>
        <begin position="103"/>
        <end position="124"/>
    </location>
</feature>
<evidence type="ECO:0000256" key="2">
    <source>
        <dbReference type="ARBA" id="ARBA00022692"/>
    </source>
</evidence>
<dbReference type="EMBL" id="CAJPIN010009551">
    <property type="protein sequence ID" value="CAG2059438.1"/>
    <property type="molecule type" value="Genomic_DNA"/>
</dbReference>
<gene>
    <name evidence="7" type="ORF">TPAB3V08_LOCUS6401</name>
</gene>
<dbReference type="Proteomes" id="UP001153148">
    <property type="component" value="Unassembled WGS sequence"/>
</dbReference>
<protein>
    <recommendedName>
        <fullName evidence="6">HIG1 domain-containing protein</fullName>
    </recommendedName>
</protein>
<name>A0ABN7NUK5_TIMPD</name>
<evidence type="ECO:0000259" key="6">
    <source>
        <dbReference type="PROSITE" id="PS51503"/>
    </source>
</evidence>
<reference evidence="7" key="1">
    <citation type="submission" date="2021-03" db="EMBL/GenBank/DDBJ databases">
        <authorList>
            <person name="Tran Van P."/>
        </authorList>
    </citation>
    <scope>NUCLEOTIDE SEQUENCE</scope>
</reference>
<evidence type="ECO:0000256" key="4">
    <source>
        <dbReference type="ARBA" id="ARBA00023136"/>
    </source>
</evidence>
<keyword evidence="2 5" id="KW-0812">Transmembrane</keyword>
<evidence type="ECO:0000256" key="5">
    <source>
        <dbReference type="SAM" id="Phobius"/>
    </source>
</evidence>
<keyword evidence="3 5" id="KW-1133">Transmembrane helix</keyword>
<dbReference type="Gene3D" id="6.10.140.1320">
    <property type="match status" value="1"/>
</dbReference>
<comment type="subcellular location">
    <subcellularLocation>
        <location evidence="1">Mitochondrion membrane</location>
    </subcellularLocation>
</comment>
<evidence type="ECO:0000256" key="1">
    <source>
        <dbReference type="ARBA" id="ARBA00004325"/>
    </source>
</evidence>
<feature type="domain" description="HIG1" evidence="6">
    <location>
        <begin position="34"/>
        <end position="130"/>
    </location>
</feature>
<dbReference type="InterPro" id="IPR007667">
    <property type="entry name" value="Hypoxia_induced_domain"/>
</dbReference>
<evidence type="ECO:0000313" key="7">
    <source>
        <dbReference type="EMBL" id="CAG2059438.1"/>
    </source>
</evidence>
<accession>A0ABN7NUK5</accession>
<proteinExistence type="predicted"/>
<dbReference type="PANTHER" id="PTHR12297">
    <property type="entry name" value="HYPOXIA-INDUCBILE GENE 1 HIG1 -RELATED"/>
    <property type="match status" value="1"/>
</dbReference>
<keyword evidence="8" id="KW-1185">Reference proteome</keyword>
<dbReference type="PROSITE" id="PS51503">
    <property type="entry name" value="HIG1"/>
    <property type="match status" value="1"/>
</dbReference>
<sequence length="130" mass="14701">MGIDVPIEMKPRLIRAVPSTQFLSIGRYRFHQPMTISFMSFQVYEQQLLYDTDFVRVHFQLPAQRHVGTANGSLATVGALGYGLWCFRQGRSKMSQYMMRARIVAQGFTLVALLIGVSITATQAPKDDKK</sequence>
<evidence type="ECO:0000256" key="3">
    <source>
        <dbReference type="ARBA" id="ARBA00022989"/>
    </source>
</evidence>
<organism evidence="7 8">
    <name type="scientific">Timema podura</name>
    <name type="common">Walking stick</name>
    <dbReference type="NCBI Taxonomy" id="61482"/>
    <lineage>
        <taxon>Eukaryota</taxon>
        <taxon>Metazoa</taxon>
        <taxon>Ecdysozoa</taxon>
        <taxon>Arthropoda</taxon>
        <taxon>Hexapoda</taxon>
        <taxon>Insecta</taxon>
        <taxon>Pterygota</taxon>
        <taxon>Neoptera</taxon>
        <taxon>Polyneoptera</taxon>
        <taxon>Phasmatodea</taxon>
        <taxon>Timematodea</taxon>
        <taxon>Timematoidea</taxon>
        <taxon>Timematidae</taxon>
        <taxon>Timema</taxon>
    </lineage>
</organism>
<dbReference type="PANTHER" id="PTHR12297:SF18">
    <property type="entry name" value="HIG1 DOMAIN FAMILY MEMBER 2A"/>
    <property type="match status" value="1"/>
</dbReference>
<evidence type="ECO:0000313" key="8">
    <source>
        <dbReference type="Proteomes" id="UP001153148"/>
    </source>
</evidence>
<keyword evidence="4 5" id="KW-0472">Membrane</keyword>
<comment type="caution">
    <text evidence="7">The sequence shown here is derived from an EMBL/GenBank/DDBJ whole genome shotgun (WGS) entry which is preliminary data.</text>
</comment>
<dbReference type="InterPro" id="IPR050355">
    <property type="entry name" value="RCF1"/>
</dbReference>
<dbReference type="Pfam" id="PF04588">
    <property type="entry name" value="HIG_1_N"/>
    <property type="match status" value="1"/>
</dbReference>